<dbReference type="EMBL" id="LGUG01000004">
    <property type="protein sequence ID" value="KON94423.1"/>
    <property type="molecule type" value="Genomic_DNA"/>
</dbReference>
<evidence type="ECO:0000256" key="2">
    <source>
        <dbReference type="ARBA" id="ARBA00022630"/>
    </source>
</evidence>
<reference evidence="6 8" key="1">
    <citation type="submission" date="2015-07" db="EMBL/GenBank/DDBJ databases">
        <title>Fjat-14205 dsm 2895.</title>
        <authorList>
            <person name="Liu B."/>
            <person name="Wang J."/>
            <person name="Zhu Y."/>
            <person name="Liu G."/>
            <person name="Chen Q."/>
            <person name="Chen Z."/>
            <person name="Lan J."/>
            <person name="Che J."/>
            <person name="Ge C."/>
            <person name="Shi H."/>
            <person name="Pan Z."/>
            <person name="Liu X."/>
        </authorList>
    </citation>
    <scope>NUCLEOTIDE SEQUENCE [LARGE SCALE GENOMIC DNA]</scope>
    <source>
        <strain evidence="6 8">DSM 2895</strain>
    </source>
</reference>
<gene>
    <name evidence="6" type="ORF">AF333_01885</name>
    <name evidence="7" type="ORF">SAMN04487909_14159</name>
</gene>
<evidence type="ECO:0000313" key="6">
    <source>
        <dbReference type="EMBL" id="KON94423.1"/>
    </source>
</evidence>
<dbReference type="Proteomes" id="UP000182836">
    <property type="component" value="Unassembled WGS sequence"/>
</dbReference>
<dbReference type="RefSeq" id="WP_043066474.1">
    <property type="nucleotide sequence ID" value="NZ_BJOA01000191.1"/>
</dbReference>
<evidence type="ECO:0000259" key="5">
    <source>
        <dbReference type="Pfam" id="PF01266"/>
    </source>
</evidence>
<evidence type="ECO:0000313" key="9">
    <source>
        <dbReference type="Proteomes" id="UP000182836"/>
    </source>
</evidence>
<feature type="domain" description="FAD dependent oxidoreductase" evidence="5">
    <location>
        <begin position="6"/>
        <end position="354"/>
    </location>
</feature>
<protein>
    <submittedName>
        <fullName evidence="6">Methyltryptophan oxidase</fullName>
    </submittedName>
    <submittedName>
        <fullName evidence="7">N-methyl-L-tryptophan oxidase</fullName>
    </submittedName>
</protein>
<dbReference type="Pfam" id="PF01266">
    <property type="entry name" value="DAO"/>
    <property type="match status" value="1"/>
</dbReference>
<keyword evidence="3" id="KW-0274">FAD</keyword>
<dbReference type="PANTHER" id="PTHR10961">
    <property type="entry name" value="PEROXISOMAL SARCOSINE OXIDASE"/>
    <property type="match status" value="1"/>
</dbReference>
<sequence length="375" mass="41419">MNNHYDVIIIGAGSFGMATGYFVARQGIRTLLIDSYNPPHGYGSHHGETRLFRQAYTIDEPYTPLAIRAGVLWDELMQETLVPFFHRIGVVNVSISPSGLDAKINTASRFHVPVELLDAVQLQTRWSGISVPEGAVALFEPTAGILYCEQAISAYRDLLLQHGAILKTQTPVERLEPHTDGVSVYTKDACYTGERLLISAGAWTGNLLHSLSLPVSPIRKTVAWFKPNSNVYRAPDFPGFTFTVGESDYYGFPDFDGKGLKIGRHDTGHPINPQEPLLPFGRYSEDEADVRDFLETFMPQAAGQLNEGKTCIYTMTPDEDFIIDTHPEHPHIVIAAGFSGHGFKFASALGEELSSILVQGKSNLDLSRFSLGRFE</sequence>
<evidence type="ECO:0000313" key="8">
    <source>
        <dbReference type="Proteomes" id="UP000037269"/>
    </source>
</evidence>
<dbReference type="GO" id="GO:0005829">
    <property type="term" value="C:cytosol"/>
    <property type="evidence" value="ECO:0007669"/>
    <property type="project" value="TreeGrafter"/>
</dbReference>
<reference evidence="7 9" key="2">
    <citation type="submission" date="2016-10" db="EMBL/GenBank/DDBJ databases">
        <authorList>
            <person name="de Groot N.N."/>
        </authorList>
    </citation>
    <scope>NUCLEOTIDE SEQUENCE [LARGE SCALE GENOMIC DNA]</scope>
    <source>
        <strain evidence="7 9">DSM 2895</strain>
    </source>
</reference>
<dbReference type="GO" id="GO:0008115">
    <property type="term" value="F:sarcosine oxidase activity"/>
    <property type="evidence" value="ECO:0007669"/>
    <property type="project" value="TreeGrafter"/>
</dbReference>
<dbReference type="PANTHER" id="PTHR10961:SF7">
    <property type="entry name" value="FAD DEPENDENT OXIDOREDUCTASE DOMAIN-CONTAINING PROTEIN"/>
    <property type="match status" value="1"/>
</dbReference>
<evidence type="ECO:0000256" key="4">
    <source>
        <dbReference type="ARBA" id="ARBA00023002"/>
    </source>
</evidence>
<dbReference type="SUPFAM" id="SSF51905">
    <property type="entry name" value="FAD/NAD(P)-binding domain"/>
    <property type="match status" value="1"/>
</dbReference>
<dbReference type="PATRIC" id="fig|47500.8.peg.481"/>
<dbReference type="AlphaFoldDB" id="A0A0D1XS25"/>
<dbReference type="EMBL" id="FNED01000041">
    <property type="protein sequence ID" value="SDK16181.1"/>
    <property type="molecule type" value="Genomic_DNA"/>
</dbReference>
<dbReference type="GeneID" id="42303962"/>
<dbReference type="SUPFAM" id="SSF54373">
    <property type="entry name" value="FAD-linked reductases, C-terminal domain"/>
    <property type="match status" value="1"/>
</dbReference>
<dbReference type="NCBIfam" id="NF008425">
    <property type="entry name" value="PRK11259.1"/>
    <property type="match status" value="1"/>
</dbReference>
<evidence type="ECO:0000313" key="7">
    <source>
        <dbReference type="EMBL" id="SDK16181.1"/>
    </source>
</evidence>
<dbReference type="Gene3D" id="3.30.9.10">
    <property type="entry name" value="D-Amino Acid Oxidase, subunit A, domain 2"/>
    <property type="match status" value="1"/>
</dbReference>
<comment type="cofactor">
    <cofactor evidence="1">
        <name>FAD</name>
        <dbReference type="ChEBI" id="CHEBI:57692"/>
    </cofactor>
</comment>
<name>A0A0D1XS25_ANEMI</name>
<keyword evidence="8" id="KW-1185">Reference proteome</keyword>
<dbReference type="InterPro" id="IPR045170">
    <property type="entry name" value="MTOX"/>
</dbReference>
<proteinExistence type="predicted"/>
<accession>A0A0D1XS25</accession>
<keyword evidence="2" id="KW-0285">Flavoprotein</keyword>
<evidence type="ECO:0000256" key="3">
    <source>
        <dbReference type="ARBA" id="ARBA00022827"/>
    </source>
</evidence>
<keyword evidence="4" id="KW-0560">Oxidoreductase</keyword>
<dbReference type="GO" id="GO:0050660">
    <property type="term" value="F:flavin adenine dinucleotide binding"/>
    <property type="evidence" value="ECO:0007669"/>
    <property type="project" value="InterPro"/>
</dbReference>
<dbReference type="STRING" id="47500.AF333_01885"/>
<dbReference type="InterPro" id="IPR036188">
    <property type="entry name" value="FAD/NAD-bd_sf"/>
</dbReference>
<dbReference type="InterPro" id="IPR006076">
    <property type="entry name" value="FAD-dep_OxRdtase"/>
</dbReference>
<evidence type="ECO:0000256" key="1">
    <source>
        <dbReference type="ARBA" id="ARBA00001974"/>
    </source>
</evidence>
<organism evidence="6 8">
    <name type="scientific">Aneurinibacillus migulanus</name>
    <name type="common">Bacillus migulanus</name>
    <dbReference type="NCBI Taxonomy" id="47500"/>
    <lineage>
        <taxon>Bacteria</taxon>
        <taxon>Bacillati</taxon>
        <taxon>Bacillota</taxon>
        <taxon>Bacilli</taxon>
        <taxon>Bacillales</taxon>
        <taxon>Paenibacillaceae</taxon>
        <taxon>Aneurinibacillus group</taxon>
        <taxon>Aneurinibacillus</taxon>
    </lineage>
</organism>
<dbReference type="Gene3D" id="3.50.50.60">
    <property type="entry name" value="FAD/NAD(P)-binding domain"/>
    <property type="match status" value="1"/>
</dbReference>
<dbReference type="OrthoDB" id="9794226at2"/>
<dbReference type="Proteomes" id="UP000037269">
    <property type="component" value="Unassembled WGS sequence"/>
</dbReference>